<dbReference type="PANTHER" id="PTHR42760">
    <property type="entry name" value="SHORT-CHAIN DEHYDROGENASES/REDUCTASES FAMILY MEMBER"/>
    <property type="match status" value="1"/>
</dbReference>
<sequence length="254" mass="27695">MQGKTENVVVIGGVSGIGRDFVVDRLSKGDRVVATDVNSKAGMEMIDDLSNSNLHYIHHDVTSEEMTKRVFQEITHHFGNIDVLICSAGITMKKNWDELDLEQWERTMNINLLGLFNSVKGAIPLLLKSSKSKVVIVGSGSSFTGSGGGVHYATSKGGAIGLMRAVAQAYSEKGIHINLVAPRVIETPMIDTLYPTQESREALLRSIPVGRMGTLKDTTEAINFLCSDASDYIQGQVLFLDGGRTHLKSREMLQ</sequence>
<dbReference type="SUPFAM" id="SSF51735">
    <property type="entry name" value="NAD(P)-binding Rossmann-fold domains"/>
    <property type="match status" value="1"/>
</dbReference>
<dbReference type="CDD" id="cd05233">
    <property type="entry name" value="SDR_c"/>
    <property type="match status" value="1"/>
</dbReference>
<keyword evidence="3" id="KW-1185">Reference proteome</keyword>
<dbReference type="InterPro" id="IPR036291">
    <property type="entry name" value="NAD(P)-bd_dom_sf"/>
</dbReference>
<gene>
    <name evidence="2" type="ORF">ACFOEO_02030</name>
</gene>
<keyword evidence="2" id="KW-0560">Oxidoreductase</keyword>
<dbReference type="Gene3D" id="3.40.50.720">
    <property type="entry name" value="NAD(P)-binding Rossmann-like Domain"/>
    <property type="match status" value="1"/>
</dbReference>
<protein>
    <submittedName>
        <fullName evidence="2">SDR family NAD(P)-dependent oxidoreductase</fullName>
        <ecNumber evidence="2">1.1.1.-</ecNumber>
    </submittedName>
</protein>
<comment type="similarity">
    <text evidence="1">Belongs to the short-chain dehydrogenases/reductases (SDR) family.</text>
</comment>
<proteinExistence type="inferred from homology"/>
<dbReference type="Pfam" id="PF13561">
    <property type="entry name" value="adh_short_C2"/>
    <property type="match status" value="1"/>
</dbReference>
<dbReference type="PROSITE" id="PS00061">
    <property type="entry name" value="ADH_SHORT"/>
    <property type="match status" value="1"/>
</dbReference>
<dbReference type="EC" id="1.1.1.-" evidence="2"/>
<reference evidence="3" key="1">
    <citation type="journal article" date="2019" name="Int. J. Syst. Evol. Microbiol.">
        <title>The Global Catalogue of Microorganisms (GCM) 10K type strain sequencing project: providing services to taxonomists for standard genome sequencing and annotation.</title>
        <authorList>
            <consortium name="The Broad Institute Genomics Platform"/>
            <consortium name="The Broad Institute Genome Sequencing Center for Infectious Disease"/>
            <person name="Wu L."/>
            <person name="Ma J."/>
        </authorList>
    </citation>
    <scope>NUCLEOTIDE SEQUENCE [LARGE SCALE GENOMIC DNA]</scope>
    <source>
        <strain evidence="3">CCM 7756</strain>
    </source>
</reference>
<dbReference type="EMBL" id="JBHRVQ010000001">
    <property type="protein sequence ID" value="MFC3387376.1"/>
    <property type="molecule type" value="Genomic_DNA"/>
</dbReference>
<evidence type="ECO:0000256" key="1">
    <source>
        <dbReference type="ARBA" id="ARBA00006484"/>
    </source>
</evidence>
<dbReference type="Proteomes" id="UP001595637">
    <property type="component" value="Unassembled WGS sequence"/>
</dbReference>
<dbReference type="PRINTS" id="PR00081">
    <property type="entry name" value="GDHRDH"/>
</dbReference>
<dbReference type="RefSeq" id="WP_380651185.1">
    <property type="nucleotide sequence ID" value="NZ_JBHRVQ010000001.1"/>
</dbReference>
<accession>A0ABV7N474</accession>
<dbReference type="InterPro" id="IPR020904">
    <property type="entry name" value="Sc_DH/Rdtase_CS"/>
</dbReference>
<name>A0ABV7N474_9STAP</name>
<dbReference type="InterPro" id="IPR002347">
    <property type="entry name" value="SDR_fam"/>
</dbReference>
<evidence type="ECO:0000313" key="3">
    <source>
        <dbReference type="Proteomes" id="UP001595637"/>
    </source>
</evidence>
<comment type="caution">
    <text evidence="2">The sequence shown here is derived from an EMBL/GenBank/DDBJ whole genome shotgun (WGS) entry which is preliminary data.</text>
</comment>
<evidence type="ECO:0000313" key="2">
    <source>
        <dbReference type="EMBL" id="MFC3387376.1"/>
    </source>
</evidence>
<dbReference type="GO" id="GO:0016491">
    <property type="term" value="F:oxidoreductase activity"/>
    <property type="evidence" value="ECO:0007669"/>
    <property type="project" value="UniProtKB-KW"/>
</dbReference>
<organism evidence="2 3">
    <name type="scientific">Salinicoccus sesuvii</name>
    <dbReference type="NCBI Taxonomy" id="868281"/>
    <lineage>
        <taxon>Bacteria</taxon>
        <taxon>Bacillati</taxon>
        <taxon>Bacillota</taxon>
        <taxon>Bacilli</taxon>
        <taxon>Bacillales</taxon>
        <taxon>Staphylococcaceae</taxon>
        <taxon>Salinicoccus</taxon>
    </lineage>
</organism>